<dbReference type="InterPro" id="IPR036457">
    <property type="entry name" value="PPM-type-like_dom_sf"/>
</dbReference>
<evidence type="ECO:0000256" key="4">
    <source>
        <dbReference type="ARBA" id="ARBA00013081"/>
    </source>
</evidence>
<dbReference type="PROSITE" id="PS51746">
    <property type="entry name" value="PPM_2"/>
    <property type="match status" value="1"/>
</dbReference>
<dbReference type="Gramene" id="Kaladp0033s0299.1.v1.1">
    <property type="protein sequence ID" value="Kaladp0033s0299.1.v1.1"/>
    <property type="gene ID" value="Kaladp0033s0299.v1.1"/>
</dbReference>
<dbReference type="Gene3D" id="3.60.40.10">
    <property type="entry name" value="PPM-type phosphatase domain"/>
    <property type="match status" value="1"/>
</dbReference>
<dbReference type="PANTHER" id="PTHR47992">
    <property type="entry name" value="PROTEIN PHOSPHATASE"/>
    <property type="match status" value="1"/>
</dbReference>
<dbReference type="EnsemblPlants" id="Kaladp0033s0299.1.v1.1">
    <property type="protein sequence ID" value="Kaladp0033s0299.1.v1.1"/>
    <property type="gene ID" value="Kaladp0033s0299.v1.1"/>
</dbReference>
<reference evidence="14" key="1">
    <citation type="submission" date="2021-01" db="UniProtKB">
        <authorList>
            <consortium name="EnsemblPlants"/>
        </authorList>
    </citation>
    <scope>IDENTIFICATION</scope>
</reference>
<organism evidence="14 15">
    <name type="scientific">Kalanchoe fedtschenkoi</name>
    <name type="common">Lavender scallops</name>
    <name type="synonym">South American air plant</name>
    <dbReference type="NCBI Taxonomy" id="63787"/>
    <lineage>
        <taxon>Eukaryota</taxon>
        <taxon>Viridiplantae</taxon>
        <taxon>Streptophyta</taxon>
        <taxon>Embryophyta</taxon>
        <taxon>Tracheophyta</taxon>
        <taxon>Spermatophyta</taxon>
        <taxon>Magnoliopsida</taxon>
        <taxon>eudicotyledons</taxon>
        <taxon>Gunneridae</taxon>
        <taxon>Pentapetalae</taxon>
        <taxon>Saxifragales</taxon>
        <taxon>Crassulaceae</taxon>
        <taxon>Kalanchoe</taxon>
    </lineage>
</organism>
<dbReference type="PROSITE" id="PS51257">
    <property type="entry name" value="PROKAR_LIPOPROTEIN"/>
    <property type="match status" value="1"/>
</dbReference>
<keyword evidence="8" id="KW-0904">Protein phosphatase</keyword>
<evidence type="ECO:0000256" key="2">
    <source>
        <dbReference type="ARBA" id="ARBA00001946"/>
    </source>
</evidence>
<dbReference type="InterPro" id="IPR015655">
    <property type="entry name" value="PP2C"/>
</dbReference>
<keyword evidence="6" id="KW-0378">Hydrolase</keyword>
<protein>
    <recommendedName>
        <fullName evidence="4">protein-serine/threonine phosphatase</fullName>
        <ecNumber evidence="4">3.1.3.16</ecNumber>
    </recommendedName>
</protein>
<evidence type="ECO:0000256" key="10">
    <source>
        <dbReference type="ARBA" id="ARBA00047761"/>
    </source>
</evidence>
<sequence>MATKVVFGYSALGGSRKFRFCSPSSAASVMGSSCSRLGKGGGVVEEKKRRGFEFGGALEQRTGSARGRCDNSKYGELHRIPGRLFGNGSSDMACLFTQQGRKGTNQDAMLVWENFNSKSDITFCGVFDGHGPYGHLVARKVRDSLPLILSTQWKANLSCDNNVLDNDGSAHGSTNSEENASINLDVECHETLDSEKSEELPDEHLPLKQSLLKAFKLMDKELKLHPTIDCFCSGSTAVTLIKQGQELVLGNIGDSRAVLATRDDDNSLIAQQLTVDLKPNLPKEAARIQQCNGRVFALQDEPEVARVWLPNSDSPGLAMARAFGDFCLKDFGLISVPDVYYRRLTERDEFIILATDGVWDVLSNKEAVDIVASAPSRTTAARALVDCANRAWRLKYPTSKNDDCAVVCLFLQQELPKSDTIIGDVSSRSHEAAQKVAKQTNGDGAEVHNSTKTGVDSEEGIHEIVPVPESAKGSSADIRRNNSTRSLAECISVTQDDEWSALEGVTRVNSLLSIPRFFSGDKRSASWRKWI</sequence>
<evidence type="ECO:0000256" key="1">
    <source>
        <dbReference type="ARBA" id="ARBA00001936"/>
    </source>
</evidence>
<dbReference type="InterPro" id="IPR001932">
    <property type="entry name" value="PPM-type_phosphatase-like_dom"/>
</dbReference>
<evidence type="ECO:0000256" key="6">
    <source>
        <dbReference type="ARBA" id="ARBA00022801"/>
    </source>
</evidence>
<keyword evidence="9" id="KW-0464">Manganese</keyword>
<dbReference type="OMA" id="TMDDEWR"/>
<evidence type="ECO:0000313" key="15">
    <source>
        <dbReference type="Proteomes" id="UP000594263"/>
    </source>
</evidence>
<keyword evidence="15" id="KW-1185">Reference proteome</keyword>
<feature type="compositionally biased region" description="Polar residues" evidence="12">
    <location>
        <begin position="437"/>
        <end position="454"/>
    </location>
</feature>
<feature type="region of interest" description="Disordered" evidence="12">
    <location>
        <begin position="437"/>
        <end position="479"/>
    </location>
</feature>
<name>A0A7N0TEH5_KALFE</name>
<dbReference type="FunFam" id="3.60.40.10:FF:000024">
    <property type="entry name" value="probable protein phosphatase 2C 33"/>
    <property type="match status" value="1"/>
</dbReference>
<keyword evidence="5" id="KW-0479">Metal-binding</keyword>
<accession>A0A7N0TEH5</accession>
<dbReference type="AlphaFoldDB" id="A0A7N0TEH5"/>
<dbReference type="SUPFAM" id="SSF81606">
    <property type="entry name" value="PP2C-like"/>
    <property type="match status" value="1"/>
</dbReference>
<dbReference type="CDD" id="cd00143">
    <property type="entry name" value="PP2Cc"/>
    <property type="match status" value="1"/>
</dbReference>
<dbReference type="SMART" id="SM00332">
    <property type="entry name" value="PP2Cc"/>
    <property type="match status" value="1"/>
</dbReference>
<evidence type="ECO:0000313" key="14">
    <source>
        <dbReference type="EnsemblPlants" id="Kaladp0033s0299.1.v1.1"/>
    </source>
</evidence>
<evidence type="ECO:0000256" key="8">
    <source>
        <dbReference type="ARBA" id="ARBA00022912"/>
    </source>
</evidence>
<comment type="similarity">
    <text evidence="3">Belongs to the PP2C family.</text>
</comment>
<dbReference type="GO" id="GO:0046872">
    <property type="term" value="F:metal ion binding"/>
    <property type="evidence" value="ECO:0007669"/>
    <property type="project" value="UniProtKB-KW"/>
</dbReference>
<feature type="domain" description="PPM-type phosphatase" evidence="13">
    <location>
        <begin position="92"/>
        <end position="411"/>
    </location>
</feature>
<evidence type="ECO:0000256" key="5">
    <source>
        <dbReference type="ARBA" id="ARBA00022723"/>
    </source>
</evidence>
<dbReference type="GO" id="GO:0004722">
    <property type="term" value="F:protein serine/threonine phosphatase activity"/>
    <property type="evidence" value="ECO:0007669"/>
    <property type="project" value="UniProtKB-EC"/>
</dbReference>
<evidence type="ECO:0000256" key="9">
    <source>
        <dbReference type="ARBA" id="ARBA00023211"/>
    </source>
</evidence>
<comment type="cofactor">
    <cofactor evidence="1">
        <name>Mn(2+)</name>
        <dbReference type="ChEBI" id="CHEBI:29035"/>
    </cofactor>
</comment>
<comment type="catalytic activity">
    <reaction evidence="10">
        <text>O-phospho-L-seryl-[protein] + H2O = L-seryl-[protein] + phosphate</text>
        <dbReference type="Rhea" id="RHEA:20629"/>
        <dbReference type="Rhea" id="RHEA-COMP:9863"/>
        <dbReference type="Rhea" id="RHEA-COMP:11604"/>
        <dbReference type="ChEBI" id="CHEBI:15377"/>
        <dbReference type="ChEBI" id="CHEBI:29999"/>
        <dbReference type="ChEBI" id="CHEBI:43474"/>
        <dbReference type="ChEBI" id="CHEBI:83421"/>
        <dbReference type="EC" id="3.1.3.16"/>
    </reaction>
</comment>
<evidence type="ECO:0000256" key="11">
    <source>
        <dbReference type="ARBA" id="ARBA00048336"/>
    </source>
</evidence>
<evidence type="ECO:0000256" key="3">
    <source>
        <dbReference type="ARBA" id="ARBA00006702"/>
    </source>
</evidence>
<evidence type="ECO:0000259" key="13">
    <source>
        <dbReference type="PROSITE" id="PS51746"/>
    </source>
</evidence>
<evidence type="ECO:0000256" key="7">
    <source>
        <dbReference type="ARBA" id="ARBA00022842"/>
    </source>
</evidence>
<comment type="catalytic activity">
    <reaction evidence="11">
        <text>O-phospho-L-threonyl-[protein] + H2O = L-threonyl-[protein] + phosphate</text>
        <dbReference type="Rhea" id="RHEA:47004"/>
        <dbReference type="Rhea" id="RHEA-COMP:11060"/>
        <dbReference type="Rhea" id="RHEA-COMP:11605"/>
        <dbReference type="ChEBI" id="CHEBI:15377"/>
        <dbReference type="ChEBI" id="CHEBI:30013"/>
        <dbReference type="ChEBI" id="CHEBI:43474"/>
        <dbReference type="ChEBI" id="CHEBI:61977"/>
        <dbReference type="EC" id="3.1.3.16"/>
    </reaction>
</comment>
<evidence type="ECO:0000256" key="12">
    <source>
        <dbReference type="SAM" id="MobiDB-lite"/>
    </source>
</evidence>
<keyword evidence="7" id="KW-0460">Magnesium</keyword>
<proteinExistence type="inferred from homology"/>
<dbReference type="EC" id="3.1.3.16" evidence="4"/>
<dbReference type="Proteomes" id="UP000594263">
    <property type="component" value="Unplaced"/>
</dbReference>
<comment type="cofactor">
    <cofactor evidence="2">
        <name>Mg(2+)</name>
        <dbReference type="ChEBI" id="CHEBI:18420"/>
    </cofactor>
</comment>
<dbReference type="Pfam" id="PF00481">
    <property type="entry name" value="PP2C"/>
    <property type="match status" value="1"/>
</dbReference>